<feature type="compositionally biased region" description="Polar residues" evidence="1">
    <location>
        <begin position="227"/>
        <end position="237"/>
    </location>
</feature>
<accession>A0A8S9MWC6</accession>
<organism evidence="2 3">
    <name type="scientific">Brassica cretica</name>
    <name type="common">Mustard</name>
    <dbReference type="NCBI Taxonomy" id="69181"/>
    <lineage>
        <taxon>Eukaryota</taxon>
        <taxon>Viridiplantae</taxon>
        <taxon>Streptophyta</taxon>
        <taxon>Embryophyta</taxon>
        <taxon>Tracheophyta</taxon>
        <taxon>Spermatophyta</taxon>
        <taxon>Magnoliopsida</taxon>
        <taxon>eudicotyledons</taxon>
        <taxon>Gunneridae</taxon>
        <taxon>Pentapetalae</taxon>
        <taxon>rosids</taxon>
        <taxon>malvids</taxon>
        <taxon>Brassicales</taxon>
        <taxon>Brassicaceae</taxon>
        <taxon>Brassiceae</taxon>
        <taxon>Brassica</taxon>
    </lineage>
</organism>
<evidence type="ECO:0000313" key="3">
    <source>
        <dbReference type="Proteomes" id="UP000712600"/>
    </source>
</evidence>
<feature type="region of interest" description="Disordered" evidence="1">
    <location>
        <begin position="196"/>
        <end position="238"/>
    </location>
</feature>
<name>A0A8S9MWC6_BRACR</name>
<proteinExistence type="predicted"/>
<comment type="caution">
    <text evidence="2">The sequence shown here is derived from an EMBL/GenBank/DDBJ whole genome shotgun (WGS) entry which is preliminary data.</text>
</comment>
<protein>
    <submittedName>
        <fullName evidence="2">Uncharacterized protein</fullName>
    </submittedName>
</protein>
<sequence length="288" mass="32149">MIGKVIVLLWWSNTHPNGFLLAATYYREAMGIFLVSTLCRPHPRLTSTTDIIRNWIRNIEHHASDKCQQDSSGEQECQDYNLHVEEAFFSIGKDIKQRLAVYSIIESLTIALRPVDDLICLRSTGFLLIGPNYRAVLSSRRVNCLQSLVSSTKSSLESSRSVVREPTSRILSKRLWASSAIMWALVEASVPVPVDVEPSREDSAPEADKPVKAKKKGKKRSAPGPSVTATQEGSSEAATEFKTVIEQAVEEWSRLLAEKTAQKAKFVDKFRELKGKFKTAGEKIKGLE</sequence>
<gene>
    <name evidence="2" type="ORF">F2Q69_00052475</name>
</gene>
<feature type="compositionally biased region" description="Basic residues" evidence="1">
    <location>
        <begin position="212"/>
        <end position="221"/>
    </location>
</feature>
<dbReference type="AlphaFoldDB" id="A0A8S9MWC6"/>
<evidence type="ECO:0000256" key="1">
    <source>
        <dbReference type="SAM" id="MobiDB-lite"/>
    </source>
</evidence>
<evidence type="ECO:0000313" key="2">
    <source>
        <dbReference type="EMBL" id="KAF3485749.1"/>
    </source>
</evidence>
<dbReference type="EMBL" id="QGKX02002183">
    <property type="protein sequence ID" value="KAF3485749.1"/>
    <property type="molecule type" value="Genomic_DNA"/>
</dbReference>
<feature type="compositionally biased region" description="Basic and acidic residues" evidence="1">
    <location>
        <begin position="197"/>
        <end position="211"/>
    </location>
</feature>
<reference evidence="2" key="1">
    <citation type="submission" date="2019-12" db="EMBL/GenBank/DDBJ databases">
        <title>Genome sequencing and annotation of Brassica cretica.</title>
        <authorList>
            <person name="Studholme D.J."/>
            <person name="Sarris P."/>
        </authorList>
    </citation>
    <scope>NUCLEOTIDE SEQUENCE</scope>
    <source>
        <strain evidence="2">PFS-109/04</strain>
        <tissue evidence="2">Leaf</tissue>
    </source>
</reference>
<dbReference type="Proteomes" id="UP000712600">
    <property type="component" value="Unassembled WGS sequence"/>
</dbReference>